<sequence>MKDENKTESEGEGRPRIAGAGGMSLPNHTTRRYTGIVLERMKHLPPGGKMGDLPEHLQHESFVRMGDKKTGGPNMRLIRLERDKPSLTVTAYIFNKFVHPTENRYITPREAAVLQDFPLDYAFMGTLGQVQKQIGNAVPVGLARALAQQVKKYLQRQGVSGSARIASYFSGAGGLDLGFEQASGEGVNFETCFSTDIEPWVEATIQENRKSWNFHRADITKLSPETVRMIMHGAPDVIIGGPPCQPFSVAGKQKATQDPLGILYRDYIRHVQNLQPKIVLMENVYGLAQVKSANMIEEIYKSFQAIGYQVMHQELMAADYGVPQKRRRLFFVAARDLEGFEYPAPTHSATENPIGLPLYQGAGAALCALPAPTHRNYRMTSEWKAQLGITSTKGAKHG</sequence>
<proteinExistence type="inferred from homology"/>
<dbReference type="PROSITE" id="PS51679">
    <property type="entry name" value="SAM_MT_C5"/>
    <property type="match status" value="1"/>
</dbReference>
<dbReference type="InterPro" id="IPR001525">
    <property type="entry name" value="C5_MeTfrase"/>
</dbReference>
<gene>
    <name evidence="10" type="primary">dcm</name>
    <name evidence="10" type="ORF">ACFO3A_01165</name>
</gene>
<evidence type="ECO:0000313" key="10">
    <source>
        <dbReference type="EMBL" id="MFC4620828.1"/>
    </source>
</evidence>
<dbReference type="PRINTS" id="PR00105">
    <property type="entry name" value="C5METTRFRASE"/>
</dbReference>
<dbReference type="Gene3D" id="3.90.120.10">
    <property type="entry name" value="DNA Methylase, subunit A, domain 2"/>
    <property type="match status" value="1"/>
</dbReference>
<feature type="region of interest" description="Disordered" evidence="9">
    <location>
        <begin position="1"/>
        <end position="29"/>
    </location>
</feature>
<keyword evidence="11" id="KW-1185">Reference proteome</keyword>
<comment type="catalytic activity">
    <reaction evidence="5 8">
        <text>a 2'-deoxycytidine in DNA + S-adenosyl-L-methionine = a 5-methyl-2'-deoxycytidine in DNA + S-adenosyl-L-homocysteine + H(+)</text>
        <dbReference type="Rhea" id="RHEA:13681"/>
        <dbReference type="Rhea" id="RHEA-COMP:11369"/>
        <dbReference type="Rhea" id="RHEA-COMP:11370"/>
        <dbReference type="ChEBI" id="CHEBI:15378"/>
        <dbReference type="ChEBI" id="CHEBI:57856"/>
        <dbReference type="ChEBI" id="CHEBI:59789"/>
        <dbReference type="ChEBI" id="CHEBI:85452"/>
        <dbReference type="ChEBI" id="CHEBI:85454"/>
        <dbReference type="EC" id="2.1.1.37"/>
    </reaction>
</comment>
<evidence type="ECO:0000256" key="1">
    <source>
        <dbReference type="ARBA" id="ARBA00022603"/>
    </source>
</evidence>
<name>A0ABV9GRH0_9BURK</name>
<dbReference type="GO" id="GO:0032259">
    <property type="term" value="P:methylation"/>
    <property type="evidence" value="ECO:0007669"/>
    <property type="project" value="UniProtKB-KW"/>
</dbReference>
<evidence type="ECO:0000256" key="8">
    <source>
        <dbReference type="RuleBase" id="RU000417"/>
    </source>
</evidence>
<dbReference type="NCBIfam" id="TIGR00675">
    <property type="entry name" value="dcm"/>
    <property type="match status" value="1"/>
</dbReference>
<dbReference type="EMBL" id="JBHSEW010000001">
    <property type="protein sequence ID" value="MFC4620828.1"/>
    <property type="molecule type" value="Genomic_DNA"/>
</dbReference>
<evidence type="ECO:0000256" key="6">
    <source>
        <dbReference type="PROSITE-ProRule" id="PRU01016"/>
    </source>
</evidence>
<dbReference type="InterPro" id="IPR031303">
    <property type="entry name" value="C5_meth_CS"/>
</dbReference>
<evidence type="ECO:0000313" key="11">
    <source>
        <dbReference type="Proteomes" id="UP001595967"/>
    </source>
</evidence>
<dbReference type="PROSITE" id="PS00094">
    <property type="entry name" value="C5_MTASE_1"/>
    <property type="match status" value="1"/>
</dbReference>
<accession>A0ABV9GRH0</accession>
<keyword evidence="2 6" id="KW-0808">Transferase</keyword>
<dbReference type="RefSeq" id="WP_377723207.1">
    <property type="nucleotide sequence ID" value="NZ_JBHSEW010000001.1"/>
</dbReference>
<feature type="active site" evidence="6">
    <location>
        <position position="244"/>
    </location>
</feature>
<dbReference type="Proteomes" id="UP001595967">
    <property type="component" value="Unassembled WGS sequence"/>
</dbReference>
<reference evidence="11" key="1">
    <citation type="journal article" date="2019" name="Int. J. Syst. Evol. Microbiol.">
        <title>The Global Catalogue of Microorganisms (GCM) 10K type strain sequencing project: providing services to taxonomists for standard genome sequencing and annotation.</title>
        <authorList>
            <consortium name="The Broad Institute Genomics Platform"/>
            <consortium name="The Broad Institute Genome Sequencing Center for Infectious Disease"/>
            <person name="Wu L."/>
            <person name="Ma J."/>
        </authorList>
    </citation>
    <scope>NUCLEOTIDE SEQUENCE [LARGE SCALE GENOMIC DNA]</scope>
    <source>
        <strain evidence="11">JCM 11650</strain>
    </source>
</reference>
<dbReference type="Gene3D" id="3.40.50.150">
    <property type="entry name" value="Vaccinia Virus protein VP39"/>
    <property type="match status" value="1"/>
</dbReference>
<dbReference type="InterPro" id="IPR018117">
    <property type="entry name" value="C5_DNA_meth_AS"/>
</dbReference>
<dbReference type="PROSITE" id="PS00095">
    <property type="entry name" value="C5_MTASE_2"/>
    <property type="match status" value="1"/>
</dbReference>
<evidence type="ECO:0000256" key="7">
    <source>
        <dbReference type="RuleBase" id="RU000416"/>
    </source>
</evidence>
<organism evidence="10 11">
    <name type="scientific">Comamonas nitrativorans</name>
    <dbReference type="NCBI Taxonomy" id="108437"/>
    <lineage>
        <taxon>Bacteria</taxon>
        <taxon>Pseudomonadati</taxon>
        <taxon>Pseudomonadota</taxon>
        <taxon>Betaproteobacteria</taxon>
        <taxon>Burkholderiales</taxon>
        <taxon>Comamonadaceae</taxon>
        <taxon>Comamonas</taxon>
    </lineage>
</organism>
<keyword evidence="1 6" id="KW-0489">Methyltransferase</keyword>
<evidence type="ECO:0000256" key="4">
    <source>
        <dbReference type="ARBA" id="ARBA00022747"/>
    </source>
</evidence>
<dbReference type="PANTHER" id="PTHR10629:SF52">
    <property type="entry name" value="DNA (CYTOSINE-5)-METHYLTRANSFERASE 1"/>
    <property type="match status" value="1"/>
</dbReference>
<dbReference type="InterPro" id="IPR029063">
    <property type="entry name" value="SAM-dependent_MTases_sf"/>
</dbReference>
<dbReference type="EC" id="2.1.1.37" evidence="8"/>
<feature type="compositionally biased region" description="Basic and acidic residues" evidence="9">
    <location>
        <begin position="1"/>
        <end position="15"/>
    </location>
</feature>
<evidence type="ECO:0000256" key="5">
    <source>
        <dbReference type="ARBA" id="ARBA00047422"/>
    </source>
</evidence>
<evidence type="ECO:0000256" key="2">
    <source>
        <dbReference type="ARBA" id="ARBA00022679"/>
    </source>
</evidence>
<dbReference type="SUPFAM" id="SSF53335">
    <property type="entry name" value="S-adenosyl-L-methionine-dependent methyltransferases"/>
    <property type="match status" value="2"/>
</dbReference>
<protein>
    <recommendedName>
        <fullName evidence="8">Cytosine-specific methyltransferase</fullName>
        <ecNumber evidence="8">2.1.1.37</ecNumber>
    </recommendedName>
</protein>
<dbReference type="Pfam" id="PF00145">
    <property type="entry name" value="DNA_methylase"/>
    <property type="match status" value="2"/>
</dbReference>
<dbReference type="InterPro" id="IPR050390">
    <property type="entry name" value="C5-Methyltransferase"/>
</dbReference>
<evidence type="ECO:0000256" key="3">
    <source>
        <dbReference type="ARBA" id="ARBA00022691"/>
    </source>
</evidence>
<comment type="caution">
    <text evidence="10">The sequence shown here is derived from an EMBL/GenBank/DDBJ whole genome shotgun (WGS) entry which is preliminary data.</text>
</comment>
<dbReference type="PANTHER" id="PTHR10629">
    <property type="entry name" value="CYTOSINE-SPECIFIC METHYLTRANSFERASE"/>
    <property type="match status" value="1"/>
</dbReference>
<evidence type="ECO:0000256" key="9">
    <source>
        <dbReference type="SAM" id="MobiDB-lite"/>
    </source>
</evidence>
<comment type="similarity">
    <text evidence="6 7">Belongs to the class I-like SAM-binding methyltransferase superfamily. C5-methyltransferase family.</text>
</comment>
<keyword evidence="4" id="KW-0680">Restriction system</keyword>
<keyword evidence="3 6" id="KW-0949">S-adenosyl-L-methionine</keyword>
<dbReference type="GO" id="GO:0003886">
    <property type="term" value="F:DNA (cytosine-5-)-methyltransferase activity"/>
    <property type="evidence" value="ECO:0007669"/>
    <property type="project" value="UniProtKB-EC"/>
</dbReference>